<name>A0A371HF99_MUCPR</name>
<dbReference type="OrthoDB" id="1064227at2759"/>
<feature type="non-terminal residue" evidence="1">
    <location>
        <position position="1"/>
    </location>
</feature>
<accession>A0A371HF99</accession>
<gene>
    <name evidence="1" type="ORF">CR513_15201</name>
</gene>
<keyword evidence="2" id="KW-1185">Reference proteome</keyword>
<dbReference type="Proteomes" id="UP000257109">
    <property type="component" value="Unassembled WGS sequence"/>
</dbReference>
<dbReference type="EMBL" id="QJKJ01002763">
    <property type="protein sequence ID" value="RDY01460.1"/>
    <property type="molecule type" value="Genomic_DNA"/>
</dbReference>
<evidence type="ECO:0000313" key="2">
    <source>
        <dbReference type="Proteomes" id="UP000257109"/>
    </source>
</evidence>
<organism evidence="1 2">
    <name type="scientific">Mucuna pruriens</name>
    <name type="common">Velvet bean</name>
    <name type="synonym">Dolichos pruriens</name>
    <dbReference type="NCBI Taxonomy" id="157652"/>
    <lineage>
        <taxon>Eukaryota</taxon>
        <taxon>Viridiplantae</taxon>
        <taxon>Streptophyta</taxon>
        <taxon>Embryophyta</taxon>
        <taxon>Tracheophyta</taxon>
        <taxon>Spermatophyta</taxon>
        <taxon>Magnoliopsida</taxon>
        <taxon>eudicotyledons</taxon>
        <taxon>Gunneridae</taxon>
        <taxon>Pentapetalae</taxon>
        <taxon>rosids</taxon>
        <taxon>fabids</taxon>
        <taxon>Fabales</taxon>
        <taxon>Fabaceae</taxon>
        <taxon>Papilionoideae</taxon>
        <taxon>50 kb inversion clade</taxon>
        <taxon>NPAAA clade</taxon>
        <taxon>indigoferoid/millettioid clade</taxon>
        <taxon>Phaseoleae</taxon>
        <taxon>Mucuna</taxon>
    </lineage>
</organism>
<comment type="caution">
    <text evidence="1">The sequence shown here is derived from an EMBL/GenBank/DDBJ whole genome shotgun (WGS) entry which is preliminary data.</text>
</comment>
<proteinExistence type="predicted"/>
<sequence>MKASSFQFRKQGRSVVVFDASCSKLGAGDRSIQRFIGPTSALTSFPNLGLHQWWKRSSKLQAIFGYAEGVAMKWFSGLPPRSITSFANLAAAFES</sequence>
<dbReference type="AlphaFoldDB" id="A0A371HF99"/>
<reference evidence="1" key="1">
    <citation type="submission" date="2018-05" db="EMBL/GenBank/DDBJ databases">
        <title>Draft genome of Mucuna pruriens seed.</title>
        <authorList>
            <person name="Nnadi N.E."/>
            <person name="Vos R."/>
            <person name="Hasami M.H."/>
            <person name="Devisetty U.K."/>
            <person name="Aguiy J.C."/>
        </authorList>
    </citation>
    <scope>NUCLEOTIDE SEQUENCE [LARGE SCALE GENOMIC DNA]</scope>
    <source>
        <strain evidence="1">JCA_2017</strain>
    </source>
</reference>
<protein>
    <submittedName>
        <fullName evidence="1">Uncharacterized protein</fullName>
    </submittedName>
</protein>
<evidence type="ECO:0000313" key="1">
    <source>
        <dbReference type="EMBL" id="RDY01460.1"/>
    </source>
</evidence>